<proteinExistence type="predicted"/>
<evidence type="ECO:0000313" key="3">
    <source>
        <dbReference type="EMBL" id="CRK81881.1"/>
    </source>
</evidence>
<dbReference type="InterPro" id="IPR049492">
    <property type="entry name" value="BD-FAE-like_dom"/>
</dbReference>
<reference evidence="4" key="1">
    <citation type="submission" date="2015-05" db="EMBL/GenBank/DDBJ databases">
        <authorList>
            <person name="Urmite Genomes"/>
        </authorList>
    </citation>
    <scope>NUCLEOTIDE SEQUENCE [LARGE SCALE GENOMIC DNA]</scope>
    <source>
        <strain evidence="4">LF1</strain>
    </source>
</reference>
<dbReference type="RefSeq" id="WP_090633476.1">
    <property type="nucleotide sequence ID" value="NZ_CVRB01000002.1"/>
</dbReference>
<organism evidence="3 4">
    <name type="scientific">Neobacillus massiliamazoniensis</name>
    <dbReference type="NCBI Taxonomy" id="1499688"/>
    <lineage>
        <taxon>Bacteria</taxon>
        <taxon>Bacillati</taxon>
        <taxon>Bacillota</taxon>
        <taxon>Bacilli</taxon>
        <taxon>Bacillales</taxon>
        <taxon>Bacillaceae</taxon>
        <taxon>Neobacillus</taxon>
    </lineage>
</organism>
<protein>
    <submittedName>
        <fullName evidence="3">Lipase</fullName>
    </submittedName>
</protein>
<dbReference type="OrthoDB" id="9815425at2"/>
<name>A0A0U1NUZ8_9BACI</name>
<dbReference type="AlphaFoldDB" id="A0A0U1NUZ8"/>
<keyword evidence="1" id="KW-0378">Hydrolase</keyword>
<evidence type="ECO:0000313" key="4">
    <source>
        <dbReference type="Proteomes" id="UP000199087"/>
    </source>
</evidence>
<dbReference type="EMBL" id="CVRB01000002">
    <property type="protein sequence ID" value="CRK81881.1"/>
    <property type="molecule type" value="Genomic_DNA"/>
</dbReference>
<gene>
    <name evidence="3" type="ORF">BN000_01798</name>
</gene>
<feature type="domain" description="BD-FAE-like" evidence="2">
    <location>
        <begin position="22"/>
        <end position="245"/>
    </location>
</feature>
<evidence type="ECO:0000256" key="1">
    <source>
        <dbReference type="ARBA" id="ARBA00022801"/>
    </source>
</evidence>
<dbReference type="Pfam" id="PF20434">
    <property type="entry name" value="BD-FAE"/>
    <property type="match status" value="1"/>
</dbReference>
<dbReference type="InterPro" id="IPR050300">
    <property type="entry name" value="GDXG_lipolytic_enzyme"/>
</dbReference>
<dbReference type="PANTHER" id="PTHR48081">
    <property type="entry name" value="AB HYDROLASE SUPERFAMILY PROTEIN C4A8.06C"/>
    <property type="match status" value="1"/>
</dbReference>
<keyword evidence="4" id="KW-1185">Reference proteome</keyword>
<dbReference type="Proteomes" id="UP000199087">
    <property type="component" value="Unassembled WGS sequence"/>
</dbReference>
<dbReference type="Gene3D" id="3.40.50.1820">
    <property type="entry name" value="alpha/beta hydrolase"/>
    <property type="match status" value="1"/>
</dbReference>
<accession>A0A0U1NUZ8</accession>
<sequence length="290" mass="32795">MKHTAIYKKNDLFSIKADFYKTSHDNAPVVVYIHGGGLLWGSREDLTEEMIHLYTSNGFSLFSIDYRLAPESKLPDILEDVQDALDWLENEGTKRFSINPKRIAIVGSSAGGFLALCAGTFKRKPSAIVSFYGYGDISAKWATAPSNFYCQKDHVPKEIAMKLISDQIIIDGTVEQRFLLYLYARQTGEWIETLTGINPSVNKEELLKFCPIHNITKDYPPTLLLHGTKDVDVPYEQSVFMRAALIKEGIETKLITIPNGEHVFDKDFHNPFVQNALNQVIDFLKNQLSI</sequence>
<dbReference type="STRING" id="1499688.BN000_01798"/>
<dbReference type="GO" id="GO:0016787">
    <property type="term" value="F:hydrolase activity"/>
    <property type="evidence" value="ECO:0007669"/>
    <property type="project" value="UniProtKB-KW"/>
</dbReference>
<dbReference type="InterPro" id="IPR029058">
    <property type="entry name" value="AB_hydrolase_fold"/>
</dbReference>
<dbReference type="SUPFAM" id="SSF53474">
    <property type="entry name" value="alpha/beta-Hydrolases"/>
    <property type="match status" value="1"/>
</dbReference>
<evidence type="ECO:0000259" key="2">
    <source>
        <dbReference type="Pfam" id="PF20434"/>
    </source>
</evidence>